<proteinExistence type="predicted"/>
<sequence>MSQPVPMCRTGTRVQVDTGTPISPYTANDIADRPHKSVVAHFIPIPYKQSIANSPQKINFNTPAQHRRNFAWLETALTLAGTRGVRTVAEVDQNRRRCWHERLCSPEARCQAAVTGGTVARPNGNRGRRRDRAEGEEVTGGASAGGDGGGAKAWVARRRLVESVSGGRSRNCFDLGEAPAPLGPCTRQKRKKERERENQTGAR</sequence>
<protein>
    <submittedName>
        <fullName evidence="2">Uncharacterized protein</fullName>
    </submittedName>
</protein>
<accession>A0A067K8G2</accession>
<dbReference type="Proteomes" id="UP000027138">
    <property type="component" value="Unassembled WGS sequence"/>
</dbReference>
<reference evidence="2 3" key="1">
    <citation type="journal article" date="2014" name="PLoS ONE">
        <title>Global Analysis of Gene Expression Profiles in Physic Nut (Jatropha curcas L.) Seedlings Exposed to Salt Stress.</title>
        <authorList>
            <person name="Zhang L."/>
            <person name="Zhang C."/>
            <person name="Wu P."/>
            <person name="Chen Y."/>
            <person name="Li M."/>
            <person name="Jiang H."/>
            <person name="Wu G."/>
        </authorList>
    </citation>
    <scope>NUCLEOTIDE SEQUENCE [LARGE SCALE GENOMIC DNA]</scope>
    <source>
        <strain evidence="3">cv. GZQX0401</strain>
        <tissue evidence="2">Young leaves</tissue>
    </source>
</reference>
<evidence type="ECO:0000313" key="3">
    <source>
        <dbReference type="Proteomes" id="UP000027138"/>
    </source>
</evidence>
<evidence type="ECO:0000313" key="2">
    <source>
        <dbReference type="EMBL" id="KDP32531.1"/>
    </source>
</evidence>
<feature type="compositionally biased region" description="Basic and acidic residues" evidence="1">
    <location>
        <begin position="194"/>
        <end position="203"/>
    </location>
</feature>
<feature type="compositionally biased region" description="Gly residues" evidence="1">
    <location>
        <begin position="142"/>
        <end position="151"/>
    </location>
</feature>
<dbReference type="EMBL" id="KK914581">
    <property type="protein sequence ID" value="KDP32531.1"/>
    <property type="molecule type" value="Genomic_DNA"/>
</dbReference>
<gene>
    <name evidence="2" type="ORF">JCGZ_14734</name>
</gene>
<dbReference type="AlphaFoldDB" id="A0A067K8G2"/>
<name>A0A067K8G2_JATCU</name>
<feature type="region of interest" description="Disordered" evidence="1">
    <location>
        <begin position="117"/>
        <end position="203"/>
    </location>
</feature>
<organism evidence="2 3">
    <name type="scientific">Jatropha curcas</name>
    <name type="common">Barbados nut</name>
    <dbReference type="NCBI Taxonomy" id="180498"/>
    <lineage>
        <taxon>Eukaryota</taxon>
        <taxon>Viridiplantae</taxon>
        <taxon>Streptophyta</taxon>
        <taxon>Embryophyta</taxon>
        <taxon>Tracheophyta</taxon>
        <taxon>Spermatophyta</taxon>
        <taxon>Magnoliopsida</taxon>
        <taxon>eudicotyledons</taxon>
        <taxon>Gunneridae</taxon>
        <taxon>Pentapetalae</taxon>
        <taxon>rosids</taxon>
        <taxon>fabids</taxon>
        <taxon>Malpighiales</taxon>
        <taxon>Euphorbiaceae</taxon>
        <taxon>Crotonoideae</taxon>
        <taxon>Jatropheae</taxon>
        <taxon>Jatropha</taxon>
    </lineage>
</organism>
<keyword evidence="3" id="KW-1185">Reference proteome</keyword>
<evidence type="ECO:0000256" key="1">
    <source>
        <dbReference type="SAM" id="MobiDB-lite"/>
    </source>
</evidence>